<feature type="transmembrane region" description="Helical" evidence="2">
    <location>
        <begin position="116"/>
        <end position="142"/>
    </location>
</feature>
<feature type="transmembrane region" description="Helical" evidence="2">
    <location>
        <begin position="83"/>
        <end position="104"/>
    </location>
</feature>
<feature type="transmembrane region" description="Helical" evidence="2">
    <location>
        <begin position="6"/>
        <end position="33"/>
    </location>
</feature>
<keyword evidence="2" id="KW-0472">Membrane</keyword>
<keyword evidence="2" id="KW-0812">Transmembrane</keyword>
<keyword evidence="5" id="KW-1185">Reference proteome</keyword>
<evidence type="ECO:0000259" key="3">
    <source>
        <dbReference type="Pfam" id="PF20152"/>
    </source>
</evidence>
<evidence type="ECO:0000256" key="1">
    <source>
        <dbReference type="SAM" id="MobiDB-lite"/>
    </source>
</evidence>
<dbReference type="Pfam" id="PF20152">
    <property type="entry name" value="DUF6534"/>
    <property type="match status" value="1"/>
</dbReference>
<feature type="domain" description="DUF6534" evidence="3">
    <location>
        <begin position="164"/>
        <end position="250"/>
    </location>
</feature>
<proteinExistence type="predicted"/>
<feature type="transmembrane region" description="Helical" evidence="2">
    <location>
        <begin position="225"/>
        <end position="245"/>
    </location>
</feature>
<feature type="transmembrane region" description="Helical" evidence="2">
    <location>
        <begin position="154"/>
        <end position="176"/>
    </location>
</feature>
<comment type="caution">
    <text evidence="4">The sequence shown here is derived from an EMBL/GenBank/DDBJ whole genome shotgun (WGS) entry which is preliminary data.</text>
</comment>
<dbReference type="EMBL" id="JARIHO010000067">
    <property type="protein sequence ID" value="KAJ7314493.1"/>
    <property type="molecule type" value="Genomic_DNA"/>
</dbReference>
<evidence type="ECO:0000313" key="5">
    <source>
        <dbReference type="Proteomes" id="UP001218218"/>
    </source>
</evidence>
<dbReference type="AlphaFoldDB" id="A0AAD6ZA92"/>
<gene>
    <name evidence="4" type="ORF">DFH08DRAFT_432047</name>
</gene>
<accession>A0AAD6ZA92</accession>
<feature type="transmembrane region" description="Helical" evidence="2">
    <location>
        <begin position="45"/>
        <end position="63"/>
    </location>
</feature>
<dbReference type="Proteomes" id="UP001218218">
    <property type="component" value="Unassembled WGS sequence"/>
</dbReference>
<feature type="region of interest" description="Disordered" evidence="1">
    <location>
        <begin position="290"/>
        <end position="326"/>
    </location>
</feature>
<evidence type="ECO:0000313" key="4">
    <source>
        <dbReference type="EMBL" id="KAJ7314493.1"/>
    </source>
</evidence>
<dbReference type="PANTHER" id="PTHR40465:SF1">
    <property type="entry name" value="DUF6534 DOMAIN-CONTAINING PROTEIN"/>
    <property type="match status" value="1"/>
</dbReference>
<organism evidence="4 5">
    <name type="scientific">Mycena albidolilacea</name>
    <dbReference type="NCBI Taxonomy" id="1033008"/>
    <lineage>
        <taxon>Eukaryota</taxon>
        <taxon>Fungi</taxon>
        <taxon>Dikarya</taxon>
        <taxon>Basidiomycota</taxon>
        <taxon>Agaricomycotina</taxon>
        <taxon>Agaricomycetes</taxon>
        <taxon>Agaricomycetidae</taxon>
        <taxon>Agaricales</taxon>
        <taxon>Marasmiineae</taxon>
        <taxon>Mycenaceae</taxon>
        <taxon>Mycena</taxon>
    </lineage>
</organism>
<evidence type="ECO:0000256" key="2">
    <source>
        <dbReference type="SAM" id="Phobius"/>
    </source>
</evidence>
<sequence>MAGLDNIFGALLLGSWLASILFGLVVVQAFRYFTMFPEDPWSRKGLVILVLTLSVLALIGDYANTYLPTVTYWGNLEAIQKVYWPLPLYSIANTVLAFIVDCHLIHRFYTLSKNIFATLFLYALILLALSGYLMGVILLLTGSGDLADRDRAKIGAMLNFITIVVCDILIAAGLIWKLRSMRSNFAHTNSFMNRVMIGAIQTGSATSVCSILLLVTFLNDPESNVATFFIFQFAPLYSLTLLFNLNIRRSSGLSGTSRSKTSESRGGNNNNNILMDGIQVHRTAIVTMDPTDSELEAARRRMDEENGIKQDPDAESLGARKVQLRP</sequence>
<keyword evidence="2" id="KW-1133">Transmembrane helix</keyword>
<feature type="transmembrane region" description="Helical" evidence="2">
    <location>
        <begin position="197"/>
        <end position="219"/>
    </location>
</feature>
<name>A0AAD6ZA92_9AGAR</name>
<feature type="region of interest" description="Disordered" evidence="1">
    <location>
        <begin position="252"/>
        <end position="273"/>
    </location>
</feature>
<reference evidence="4" key="1">
    <citation type="submission" date="2023-03" db="EMBL/GenBank/DDBJ databases">
        <title>Massive genome expansion in bonnet fungi (Mycena s.s.) driven by repeated elements and novel gene families across ecological guilds.</title>
        <authorList>
            <consortium name="Lawrence Berkeley National Laboratory"/>
            <person name="Harder C.B."/>
            <person name="Miyauchi S."/>
            <person name="Viragh M."/>
            <person name="Kuo A."/>
            <person name="Thoen E."/>
            <person name="Andreopoulos B."/>
            <person name="Lu D."/>
            <person name="Skrede I."/>
            <person name="Drula E."/>
            <person name="Henrissat B."/>
            <person name="Morin E."/>
            <person name="Kohler A."/>
            <person name="Barry K."/>
            <person name="LaButti K."/>
            <person name="Morin E."/>
            <person name="Salamov A."/>
            <person name="Lipzen A."/>
            <person name="Mereny Z."/>
            <person name="Hegedus B."/>
            <person name="Baldrian P."/>
            <person name="Stursova M."/>
            <person name="Weitz H."/>
            <person name="Taylor A."/>
            <person name="Grigoriev I.V."/>
            <person name="Nagy L.G."/>
            <person name="Martin F."/>
            <person name="Kauserud H."/>
        </authorList>
    </citation>
    <scope>NUCLEOTIDE SEQUENCE</scope>
    <source>
        <strain evidence="4">CBHHK002</strain>
    </source>
</reference>
<feature type="compositionally biased region" description="Polar residues" evidence="1">
    <location>
        <begin position="264"/>
        <end position="273"/>
    </location>
</feature>
<feature type="compositionally biased region" description="Basic and acidic residues" evidence="1">
    <location>
        <begin position="296"/>
        <end position="312"/>
    </location>
</feature>
<dbReference type="InterPro" id="IPR045339">
    <property type="entry name" value="DUF6534"/>
</dbReference>
<protein>
    <recommendedName>
        <fullName evidence="3">DUF6534 domain-containing protein</fullName>
    </recommendedName>
</protein>
<dbReference type="PANTHER" id="PTHR40465">
    <property type="entry name" value="CHROMOSOME 1, WHOLE GENOME SHOTGUN SEQUENCE"/>
    <property type="match status" value="1"/>
</dbReference>